<protein>
    <submittedName>
        <fullName evidence="2">Uncharacterized protein</fullName>
    </submittedName>
</protein>
<evidence type="ECO:0000313" key="2">
    <source>
        <dbReference type="EMBL" id="KNC96263.1"/>
    </source>
</evidence>
<dbReference type="RefSeq" id="XP_016604303.1">
    <property type="nucleotide sequence ID" value="XM_016757710.1"/>
</dbReference>
<gene>
    <name evidence="2" type="ORF">SPPG_09536</name>
</gene>
<feature type="compositionally biased region" description="Low complexity" evidence="1">
    <location>
        <begin position="10"/>
        <end position="20"/>
    </location>
</feature>
<proteinExistence type="predicted"/>
<dbReference type="OrthoDB" id="10346351at2759"/>
<feature type="compositionally biased region" description="Basic and acidic residues" evidence="1">
    <location>
        <begin position="127"/>
        <end position="139"/>
    </location>
</feature>
<organism evidence="2 3">
    <name type="scientific">Spizellomyces punctatus (strain DAOM BR117)</name>
    <dbReference type="NCBI Taxonomy" id="645134"/>
    <lineage>
        <taxon>Eukaryota</taxon>
        <taxon>Fungi</taxon>
        <taxon>Fungi incertae sedis</taxon>
        <taxon>Chytridiomycota</taxon>
        <taxon>Chytridiomycota incertae sedis</taxon>
        <taxon>Chytridiomycetes</taxon>
        <taxon>Spizellomycetales</taxon>
        <taxon>Spizellomycetaceae</taxon>
        <taxon>Spizellomyces</taxon>
    </lineage>
</organism>
<evidence type="ECO:0000313" key="3">
    <source>
        <dbReference type="Proteomes" id="UP000053201"/>
    </source>
</evidence>
<feature type="compositionally biased region" description="Polar residues" evidence="1">
    <location>
        <begin position="146"/>
        <end position="155"/>
    </location>
</feature>
<keyword evidence="3" id="KW-1185">Reference proteome</keyword>
<dbReference type="EMBL" id="KQ257470">
    <property type="protein sequence ID" value="KNC96263.1"/>
    <property type="molecule type" value="Genomic_DNA"/>
</dbReference>
<feature type="compositionally biased region" description="Basic and acidic residues" evidence="1">
    <location>
        <begin position="21"/>
        <end position="38"/>
    </location>
</feature>
<evidence type="ECO:0000256" key="1">
    <source>
        <dbReference type="SAM" id="MobiDB-lite"/>
    </source>
</evidence>
<dbReference type="Proteomes" id="UP000053201">
    <property type="component" value="Unassembled WGS sequence"/>
</dbReference>
<name>A0A0L0H6B7_SPIPD</name>
<dbReference type="VEuPathDB" id="FungiDB:SPPG_09536"/>
<feature type="region of interest" description="Disordered" evidence="1">
    <location>
        <begin position="1"/>
        <end position="56"/>
    </location>
</feature>
<dbReference type="GeneID" id="27692661"/>
<reference evidence="2 3" key="1">
    <citation type="submission" date="2009-08" db="EMBL/GenBank/DDBJ databases">
        <title>The Genome Sequence of Spizellomyces punctatus strain DAOM BR117.</title>
        <authorList>
            <consortium name="The Broad Institute Genome Sequencing Platform"/>
            <person name="Russ C."/>
            <person name="Cuomo C."/>
            <person name="Shea T."/>
            <person name="Young S.K."/>
            <person name="Zeng Q."/>
            <person name="Koehrsen M."/>
            <person name="Haas B."/>
            <person name="Borodovsky M."/>
            <person name="Guigo R."/>
            <person name="Alvarado L."/>
            <person name="Berlin A."/>
            <person name="Bochicchio J."/>
            <person name="Borenstein D."/>
            <person name="Chapman S."/>
            <person name="Chen Z."/>
            <person name="Engels R."/>
            <person name="Freedman E."/>
            <person name="Gellesch M."/>
            <person name="Goldberg J."/>
            <person name="Griggs A."/>
            <person name="Gujja S."/>
            <person name="Heiman D."/>
            <person name="Hepburn T."/>
            <person name="Howarth C."/>
            <person name="Jen D."/>
            <person name="Larson L."/>
            <person name="Lewis B."/>
            <person name="Mehta T."/>
            <person name="Park D."/>
            <person name="Pearson M."/>
            <person name="Roberts A."/>
            <person name="Saif S."/>
            <person name="Shenoy N."/>
            <person name="Sisk P."/>
            <person name="Stolte C."/>
            <person name="Sykes S."/>
            <person name="Thomson T."/>
            <person name="Walk T."/>
            <person name="White J."/>
            <person name="Yandava C."/>
            <person name="Burger G."/>
            <person name="Gray M.W."/>
            <person name="Holland P.W.H."/>
            <person name="King N."/>
            <person name="Lang F.B.F."/>
            <person name="Roger A.J."/>
            <person name="Ruiz-Trillo I."/>
            <person name="Lander E."/>
            <person name="Nusbaum C."/>
        </authorList>
    </citation>
    <scope>NUCLEOTIDE SEQUENCE [LARGE SCALE GENOMIC DNA]</scope>
    <source>
        <strain evidence="2 3">DAOM BR117</strain>
    </source>
</reference>
<dbReference type="AlphaFoldDB" id="A0A0L0H6B7"/>
<accession>A0A0L0H6B7</accession>
<feature type="compositionally biased region" description="Low complexity" evidence="1">
    <location>
        <begin position="91"/>
        <end position="105"/>
    </location>
</feature>
<sequence>MAKATRKSKSTSASKSPVKVPDTRSLRKEARLHAQDCRSKRKPAIPMRAVSRDAADTEPGLVLRIDWFGEVQVRAVGNILVPPSRRESDSDSGTSVQSTGSSTGGEPSAASLKRRNRSLKTSTEPAPEPRELRTREGKGARCPTRAATSQGSLNSRDLKKH</sequence>
<feature type="region of interest" description="Disordered" evidence="1">
    <location>
        <begin position="79"/>
        <end position="161"/>
    </location>
</feature>
<dbReference type="InParanoid" id="A0A0L0H6B7"/>